<comment type="subcellular location">
    <subcellularLocation>
        <location evidence="1">Secreted</location>
    </subcellularLocation>
</comment>
<evidence type="ECO:0000313" key="7">
    <source>
        <dbReference type="EMBL" id="MBW33438.1"/>
    </source>
</evidence>
<accession>A0A2M3ZYH1</accession>
<evidence type="ECO:0000256" key="4">
    <source>
        <dbReference type="ARBA" id="ARBA00023157"/>
    </source>
</evidence>
<dbReference type="EMBL" id="GGFK01000117">
    <property type="protein sequence ID" value="MBW33438.1"/>
    <property type="molecule type" value="Transcribed_RNA"/>
</dbReference>
<keyword evidence="2" id="KW-0964">Secreted</keyword>
<dbReference type="GO" id="GO:0090729">
    <property type="term" value="F:toxin activity"/>
    <property type="evidence" value="ECO:0007669"/>
    <property type="project" value="UniProtKB-KW"/>
</dbReference>
<dbReference type="GO" id="GO:0005576">
    <property type="term" value="C:extracellular region"/>
    <property type="evidence" value="ECO:0007669"/>
    <property type="project" value="UniProtKB-SubCell"/>
</dbReference>
<keyword evidence="4" id="KW-1015">Disulfide bond</keyword>
<name>A0A2M3ZYH1_9DIPT</name>
<dbReference type="AlphaFoldDB" id="A0A2M3ZYH1"/>
<evidence type="ECO:0000256" key="1">
    <source>
        <dbReference type="ARBA" id="ARBA00004613"/>
    </source>
</evidence>
<feature type="chain" id="PRO_5014617219" evidence="5">
    <location>
        <begin position="28"/>
        <end position="143"/>
    </location>
</feature>
<sequence>MELFGTRVGMLVAFALISLLQFNTIDATHEHANKVTNSFRRVKLDKTKNAVYQDYVQKAIKTLLKDPLVSKAMLLPSSVTIADDCLNAMVDEAREHENKFYAVFTYDCQGHIPTAFPCLEKGAAKYHENLKALEQTTEKCFTK</sequence>
<protein>
    <submittedName>
        <fullName evidence="7">Putative secreted protein</fullName>
    </submittedName>
</protein>
<evidence type="ECO:0000259" key="6">
    <source>
        <dbReference type="Pfam" id="PF25001"/>
    </source>
</evidence>
<dbReference type="InterPro" id="IPR056799">
    <property type="entry name" value="ALL3/gSG7_salivary-like_helix"/>
</dbReference>
<evidence type="ECO:0000256" key="5">
    <source>
        <dbReference type="SAM" id="SignalP"/>
    </source>
</evidence>
<organism evidence="7">
    <name type="scientific">Anopheles triannulatus</name>
    <dbReference type="NCBI Taxonomy" id="58253"/>
    <lineage>
        <taxon>Eukaryota</taxon>
        <taxon>Metazoa</taxon>
        <taxon>Ecdysozoa</taxon>
        <taxon>Arthropoda</taxon>
        <taxon>Hexapoda</taxon>
        <taxon>Insecta</taxon>
        <taxon>Pterygota</taxon>
        <taxon>Neoptera</taxon>
        <taxon>Endopterygota</taxon>
        <taxon>Diptera</taxon>
        <taxon>Nematocera</taxon>
        <taxon>Culicoidea</taxon>
        <taxon>Culicidae</taxon>
        <taxon>Anophelinae</taxon>
        <taxon>Anopheles</taxon>
    </lineage>
</organism>
<feature type="domain" description="Aegyptin/gSG7 salivary protein-like four-helix bundle" evidence="6">
    <location>
        <begin position="27"/>
        <end position="140"/>
    </location>
</feature>
<dbReference type="Pfam" id="PF25001">
    <property type="entry name" value="Aegyptin_C"/>
    <property type="match status" value="1"/>
</dbReference>
<evidence type="ECO:0000256" key="3">
    <source>
        <dbReference type="ARBA" id="ARBA00022656"/>
    </source>
</evidence>
<proteinExistence type="predicted"/>
<feature type="signal peptide" evidence="5">
    <location>
        <begin position="1"/>
        <end position="27"/>
    </location>
</feature>
<keyword evidence="5" id="KW-0732">Signal</keyword>
<keyword evidence="3" id="KW-0800">Toxin</keyword>
<evidence type="ECO:0000256" key="2">
    <source>
        <dbReference type="ARBA" id="ARBA00022525"/>
    </source>
</evidence>
<reference evidence="7" key="1">
    <citation type="submission" date="2018-01" db="EMBL/GenBank/DDBJ databases">
        <title>An insight into the sialome of Amazonian anophelines.</title>
        <authorList>
            <person name="Ribeiro J.M."/>
            <person name="Scarpassa V."/>
            <person name="Calvo E."/>
        </authorList>
    </citation>
    <scope>NUCLEOTIDE SEQUENCE</scope>
    <source>
        <tissue evidence="7">Salivary glands</tissue>
    </source>
</reference>